<comment type="caution">
    <text evidence="1">The sequence shown here is derived from an EMBL/GenBank/DDBJ whole genome shotgun (WGS) entry which is preliminary data.</text>
</comment>
<dbReference type="SUPFAM" id="SSF117396">
    <property type="entry name" value="TM1631-like"/>
    <property type="match status" value="1"/>
</dbReference>
<proteinExistence type="predicted"/>
<dbReference type="InterPro" id="IPR036520">
    <property type="entry name" value="UPF0759_sf"/>
</dbReference>
<sequence length="304" mass="34759">MDFGRLPDLRYVNFGLPPDHPDTAPLLARARPAQPQPPALYVGCPIWTNKDWLGSYFPLGIKEPEYLHYYARQFNSLELNTTHYRIPDAPTVRRWRAAVGPGFKFCPKLPRSISHERELFQTDDLVVPFARAIEEMQDTLGWAFLQLPPHLGPEHLPRLERFLLDWPAAVPLAVELRHPRWFADRGLADAVFATLEALNKTLVITDVAGRRDVLPMRLTTPTAFVRFNGHGLHSTDYQRADAWAERLAAWYAQGLHAAYFFIHQRDVRHAPIWTQHFLARMRELTGIVVAPPAIIPQAVQGSLF</sequence>
<dbReference type="Proteomes" id="UP000177506">
    <property type="component" value="Unassembled WGS sequence"/>
</dbReference>
<name>A0A1G1SR98_9BACT</name>
<gene>
    <name evidence="1" type="ORF">BEN49_15885</name>
</gene>
<dbReference type="RefSeq" id="WP_070747521.1">
    <property type="nucleotide sequence ID" value="NZ_MDZA01000453.1"/>
</dbReference>
<dbReference type="PANTHER" id="PTHR30348">
    <property type="entry name" value="UNCHARACTERIZED PROTEIN YECE"/>
    <property type="match status" value="1"/>
</dbReference>
<dbReference type="EMBL" id="MDZA01000453">
    <property type="protein sequence ID" value="OGX81151.1"/>
    <property type="molecule type" value="Genomic_DNA"/>
</dbReference>
<protein>
    <recommendedName>
        <fullName evidence="3">DUF72 domain-containing protein</fullName>
    </recommendedName>
</protein>
<evidence type="ECO:0000313" key="1">
    <source>
        <dbReference type="EMBL" id="OGX81151.1"/>
    </source>
</evidence>
<dbReference type="PANTHER" id="PTHR30348:SF9">
    <property type="entry name" value="UPF0759 PROTEIN YECE"/>
    <property type="match status" value="1"/>
</dbReference>
<reference evidence="1 2" key="1">
    <citation type="submission" date="2016-08" db="EMBL/GenBank/DDBJ databases">
        <title>Hymenobacter coccineus sp. nov., Hymenobacter lapidarius sp. nov. and Hymenobacter glacialis sp. nov., isolated from Antarctic soil.</title>
        <authorList>
            <person name="Sedlacek I."/>
            <person name="Kralova S."/>
            <person name="Kyrova K."/>
            <person name="Maslanova I."/>
            <person name="Stankova E."/>
            <person name="Vrbovska V."/>
            <person name="Nemec M."/>
            <person name="Bartak M."/>
            <person name="Svec P."/>
            <person name="Busse H.-J."/>
            <person name="Pantucek R."/>
        </authorList>
    </citation>
    <scope>NUCLEOTIDE SEQUENCE [LARGE SCALE GENOMIC DNA]</scope>
    <source>
        <strain evidence="1 2">CCM 8649</strain>
    </source>
</reference>
<dbReference type="AlphaFoldDB" id="A0A1G1SR98"/>
<evidence type="ECO:0000313" key="2">
    <source>
        <dbReference type="Proteomes" id="UP000177506"/>
    </source>
</evidence>
<organism evidence="1 2">
    <name type="scientific">Hymenobacter coccineus</name>
    <dbReference type="NCBI Taxonomy" id="1908235"/>
    <lineage>
        <taxon>Bacteria</taxon>
        <taxon>Pseudomonadati</taxon>
        <taxon>Bacteroidota</taxon>
        <taxon>Cytophagia</taxon>
        <taxon>Cytophagales</taxon>
        <taxon>Hymenobacteraceae</taxon>
        <taxon>Hymenobacter</taxon>
    </lineage>
</organism>
<dbReference type="Gene3D" id="3.20.20.410">
    <property type="entry name" value="Protein of unknown function UPF0759"/>
    <property type="match status" value="1"/>
</dbReference>
<accession>A0A1G1SR98</accession>
<keyword evidence="2" id="KW-1185">Reference proteome</keyword>
<evidence type="ECO:0008006" key="3">
    <source>
        <dbReference type="Google" id="ProtNLM"/>
    </source>
</evidence>
<dbReference type="OrthoDB" id="9780310at2"/>
<dbReference type="InterPro" id="IPR002763">
    <property type="entry name" value="DUF72"/>
</dbReference>
<dbReference type="Pfam" id="PF01904">
    <property type="entry name" value="DUF72"/>
    <property type="match status" value="1"/>
</dbReference>